<reference evidence="21" key="1">
    <citation type="submission" date="2022-10" db="EMBL/GenBank/DDBJ databases">
        <title>Culturing micro-colonial fungi from biological soil crusts in the Mojave desert and describing Neophaeococcomyces mojavensis, and introducing the new genera and species Taxawa tesnikishii.</title>
        <authorList>
            <person name="Kurbessoian T."/>
            <person name="Stajich J.E."/>
        </authorList>
    </citation>
    <scope>NUCLEOTIDE SEQUENCE</scope>
    <source>
        <strain evidence="21">TK_1</strain>
    </source>
</reference>
<keyword evidence="7 18" id="KW-0256">Endoplasmic reticulum</keyword>
<dbReference type="PRINTS" id="PR00369">
    <property type="entry name" value="FLAVODOXIN"/>
</dbReference>
<dbReference type="Gene3D" id="3.40.50.80">
    <property type="entry name" value="Nucleotide-binding domain of ferredoxin-NADP reductase (FNR) module"/>
    <property type="match status" value="1"/>
</dbReference>
<keyword evidence="17" id="KW-0753">Steroid metabolism</keyword>
<dbReference type="PANTHER" id="PTHR19384">
    <property type="entry name" value="NITRIC OXIDE SYNTHASE-RELATED"/>
    <property type="match status" value="1"/>
</dbReference>
<comment type="cofactor">
    <cofactor evidence="1">
        <name>FMN</name>
        <dbReference type="ChEBI" id="CHEBI:58210"/>
    </cofactor>
</comment>
<keyword evidence="10" id="KW-0752">Steroid biosynthesis</keyword>
<dbReference type="InterPro" id="IPR003097">
    <property type="entry name" value="CysJ-like_FAD-binding"/>
</dbReference>
<comment type="cofactor">
    <cofactor evidence="2">
        <name>FAD</name>
        <dbReference type="ChEBI" id="CHEBI:57692"/>
    </cofactor>
</comment>
<dbReference type="PRINTS" id="PR00371">
    <property type="entry name" value="FPNCR"/>
</dbReference>
<comment type="subcellular location">
    <subcellularLocation>
        <location evidence="18">Endoplasmic reticulum membrane</location>
    </subcellularLocation>
</comment>
<comment type="similarity">
    <text evidence="18">In the C-terminal section; belongs to the flavoprotein pyridine nucleotide cytochrome reductase family.</text>
</comment>
<dbReference type="Pfam" id="PF00667">
    <property type="entry name" value="FAD_binding_1"/>
    <property type="match status" value="1"/>
</dbReference>
<protein>
    <recommendedName>
        <fullName evidence="18">NADPH--cytochrome P450 reductase</fullName>
        <ecNumber evidence="18">1.6.2.4</ecNumber>
    </recommendedName>
</protein>
<dbReference type="PIRSF" id="PIRSF000208">
    <property type="entry name" value="P450R"/>
    <property type="match status" value="1"/>
</dbReference>
<dbReference type="InterPro" id="IPR029039">
    <property type="entry name" value="Flavoprotein-like_sf"/>
</dbReference>
<keyword evidence="8" id="KW-0274">FAD</keyword>
<dbReference type="InterPro" id="IPR008254">
    <property type="entry name" value="Flavodoxin/NO_synth"/>
</dbReference>
<dbReference type="SUPFAM" id="SSF52343">
    <property type="entry name" value="Ferredoxin reductase-like, C-terminal NADP-linked domain"/>
    <property type="match status" value="1"/>
</dbReference>
<dbReference type="EMBL" id="JAPDRL010000017">
    <property type="protein sequence ID" value="KAJ9666703.1"/>
    <property type="molecule type" value="Genomic_DNA"/>
</dbReference>
<evidence type="ECO:0000256" key="6">
    <source>
        <dbReference type="ARBA" id="ARBA00022692"/>
    </source>
</evidence>
<feature type="domain" description="FAD-binding FR-type" evidence="20">
    <location>
        <begin position="277"/>
        <end position="534"/>
    </location>
</feature>
<dbReference type="Proteomes" id="UP001172684">
    <property type="component" value="Unassembled WGS sequence"/>
</dbReference>
<keyword evidence="11" id="KW-1133">Transmembrane helix</keyword>
<evidence type="ECO:0000256" key="11">
    <source>
        <dbReference type="ARBA" id="ARBA00022989"/>
    </source>
</evidence>
<keyword evidence="5" id="KW-0288">FMN</keyword>
<evidence type="ECO:0000256" key="18">
    <source>
        <dbReference type="PIRNR" id="PIRNR000208"/>
    </source>
</evidence>
<keyword evidence="13" id="KW-0756">Sterol biosynthesis</keyword>
<evidence type="ECO:0000313" key="21">
    <source>
        <dbReference type="EMBL" id="KAJ9666703.1"/>
    </source>
</evidence>
<keyword evidence="22" id="KW-1185">Reference proteome</keyword>
<comment type="function">
    <text evidence="18">This enzyme is required for electron transfer from NADP to cytochrome P450.</text>
</comment>
<gene>
    <name evidence="21" type="primary">NCP1</name>
    <name evidence="21" type="ORF">H2201_003107</name>
</gene>
<evidence type="ECO:0000256" key="16">
    <source>
        <dbReference type="ARBA" id="ARBA00023166"/>
    </source>
</evidence>
<keyword evidence="14" id="KW-0443">Lipid metabolism</keyword>
<keyword evidence="9 18" id="KW-0521">NADP</keyword>
<evidence type="ECO:0000256" key="13">
    <source>
        <dbReference type="ARBA" id="ARBA00023011"/>
    </source>
</evidence>
<dbReference type="InterPro" id="IPR039261">
    <property type="entry name" value="FNR_nucleotide-bd"/>
</dbReference>
<dbReference type="InterPro" id="IPR001094">
    <property type="entry name" value="Flavdoxin-like"/>
</dbReference>
<dbReference type="PROSITE" id="PS51384">
    <property type="entry name" value="FAD_FR"/>
    <property type="match status" value="1"/>
</dbReference>
<dbReference type="Gene3D" id="2.40.30.10">
    <property type="entry name" value="Translation factors"/>
    <property type="match status" value="1"/>
</dbReference>
<dbReference type="InterPro" id="IPR001709">
    <property type="entry name" value="Flavoprot_Pyr_Nucl_cyt_Rdtase"/>
</dbReference>
<evidence type="ECO:0000256" key="3">
    <source>
        <dbReference type="ARBA" id="ARBA00022516"/>
    </source>
</evidence>
<dbReference type="Pfam" id="PF00258">
    <property type="entry name" value="Flavodoxin_1"/>
    <property type="match status" value="1"/>
</dbReference>
<keyword evidence="3" id="KW-0444">Lipid biosynthesis</keyword>
<comment type="catalytic activity">
    <reaction evidence="18">
        <text>2 oxidized [cytochrome P450] + NADPH = 2 reduced [cytochrome P450] + NADP(+) + H(+)</text>
        <dbReference type="Rhea" id="RHEA:24040"/>
        <dbReference type="Rhea" id="RHEA-COMP:14627"/>
        <dbReference type="Rhea" id="RHEA-COMP:14628"/>
        <dbReference type="ChEBI" id="CHEBI:15378"/>
        <dbReference type="ChEBI" id="CHEBI:55376"/>
        <dbReference type="ChEBI" id="CHEBI:57783"/>
        <dbReference type="ChEBI" id="CHEBI:58349"/>
        <dbReference type="ChEBI" id="CHEBI:60344"/>
        <dbReference type="EC" id="1.6.2.4"/>
    </reaction>
</comment>
<dbReference type="InterPro" id="IPR001433">
    <property type="entry name" value="OxRdtase_FAD/NAD-bd"/>
</dbReference>
<evidence type="ECO:0000259" key="20">
    <source>
        <dbReference type="PROSITE" id="PS51384"/>
    </source>
</evidence>
<evidence type="ECO:0000256" key="8">
    <source>
        <dbReference type="ARBA" id="ARBA00022827"/>
    </source>
</evidence>
<proteinExistence type="inferred from homology"/>
<keyword evidence="4" id="KW-0285">Flavoprotein</keyword>
<keyword evidence="15 18" id="KW-0472">Membrane</keyword>
<organism evidence="21 22">
    <name type="scientific">Coniosporium apollinis</name>
    <dbReference type="NCBI Taxonomy" id="61459"/>
    <lineage>
        <taxon>Eukaryota</taxon>
        <taxon>Fungi</taxon>
        <taxon>Dikarya</taxon>
        <taxon>Ascomycota</taxon>
        <taxon>Pezizomycotina</taxon>
        <taxon>Dothideomycetes</taxon>
        <taxon>Dothideomycetes incertae sedis</taxon>
        <taxon>Coniosporium</taxon>
    </lineage>
</organism>
<evidence type="ECO:0000256" key="10">
    <source>
        <dbReference type="ARBA" id="ARBA00022955"/>
    </source>
</evidence>
<evidence type="ECO:0000256" key="2">
    <source>
        <dbReference type="ARBA" id="ARBA00001974"/>
    </source>
</evidence>
<evidence type="ECO:0000256" key="17">
    <source>
        <dbReference type="ARBA" id="ARBA00023221"/>
    </source>
</evidence>
<evidence type="ECO:0000256" key="12">
    <source>
        <dbReference type="ARBA" id="ARBA00023002"/>
    </source>
</evidence>
<dbReference type="PANTHER" id="PTHR19384:SF17">
    <property type="entry name" value="NADPH--CYTOCHROME P450 REDUCTASE"/>
    <property type="match status" value="1"/>
</dbReference>
<dbReference type="InterPro" id="IPR017938">
    <property type="entry name" value="Riboflavin_synthase-like_b-brl"/>
</dbReference>
<evidence type="ECO:0000313" key="22">
    <source>
        <dbReference type="Proteomes" id="UP001172684"/>
    </source>
</evidence>
<feature type="domain" description="Flavodoxin-like" evidence="19">
    <location>
        <begin position="70"/>
        <end position="223"/>
    </location>
</feature>
<evidence type="ECO:0000259" key="19">
    <source>
        <dbReference type="PROSITE" id="PS50902"/>
    </source>
</evidence>
<dbReference type="Gene3D" id="3.40.50.360">
    <property type="match status" value="1"/>
</dbReference>
<name>A0ABQ9NXN4_9PEZI</name>
<keyword evidence="16" id="KW-1207">Sterol metabolism</keyword>
<sequence>MEYLSTWDLLLVEVSLFGLLLAFARSCIGRLLLSSRKPADFPLLAARKQDKTLPPTRSIKKRLEQTGKSCVIFYGSQTGTAEKFALRLAKEANTRYDLRSMVTDLDDFDFDDLNTLKSGQIAIFILATYGEGEPTDNAMAFNQFLKGKTRRASLQPAEQIAMQLRYAAFGLGNSSYQFYNSMIRQTDRTLQSAGAIRIGDLGLGDDGKGTLEDDFVEWKDTTLAAIAQHFHLPKLEYTFKPNFEVTESDIAQTSDVFLGEPNKSHLRNKIRGPFTPQNPFPATIVKAEELFNSNDRNCVHIEFDIGGTTLTYDTGDHLAVWPVNSDMEVDRFLRVFGLYERKSVVVDIISHDLTVKVPIPAKTTYEAAARYYLDIGAPLSRHILGVLASFAKSESIRSKLVRLSSEREVFQREVEDKRLNLAQTLSTIAPHGSFESVPFSFILENVAKLQPRYYSISSSSLLSKNRISITAVVDSVKSSTGQLDFKGVNTNYLLALKFNCLPAPSDAPADALRSVPAAPHTHKINGPRGLFSQPTALIHVRRSKFRLPRQPSTPVIMIGPGTGVAPFRAFVQERAMQSRAGREVGRTILFYGCRKSDEDFLYKAEWQEYAKSFSNGIFSLHSAFSREQEDKRVYVQDLVLDHAAELSDLVLRRNAQVYVCGDASRMAKDIFRTFAHIINDDCEKNFNETGDSYLRSMKAGGRWSEDVW</sequence>
<evidence type="ECO:0000256" key="5">
    <source>
        <dbReference type="ARBA" id="ARBA00022643"/>
    </source>
</evidence>
<dbReference type="SUPFAM" id="SSF52218">
    <property type="entry name" value="Flavoproteins"/>
    <property type="match status" value="1"/>
</dbReference>
<dbReference type="InterPro" id="IPR023208">
    <property type="entry name" value="P450R"/>
</dbReference>
<evidence type="ECO:0000256" key="4">
    <source>
        <dbReference type="ARBA" id="ARBA00022630"/>
    </source>
</evidence>
<keyword evidence="6" id="KW-0812">Transmembrane</keyword>
<dbReference type="EC" id="1.6.2.4" evidence="18"/>
<dbReference type="PROSITE" id="PS50902">
    <property type="entry name" value="FLAVODOXIN_LIKE"/>
    <property type="match status" value="1"/>
</dbReference>
<dbReference type="GO" id="GO:0003958">
    <property type="term" value="F:NADPH-hemoprotein reductase activity"/>
    <property type="evidence" value="ECO:0007669"/>
    <property type="project" value="UniProtKB-EC"/>
</dbReference>
<comment type="caution">
    <text evidence="21">The sequence shown here is derived from an EMBL/GenBank/DDBJ whole genome shotgun (WGS) entry which is preliminary data.</text>
</comment>
<keyword evidence="12 18" id="KW-0560">Oxidoreductase</keyword>
<accession>A0ABQ9NXN4</accession>
<evidence type="ECO:0000256" key="7">
    <source>
        <dbReference type="ARBA" id="ARBA00022824"/>
    </source>
</evidence>
<dbReference type="InterPro" id="IPR017927">
    <property type="entry name" value="FAD-bd_FR_type"/>
</dbReference>
<dbReference type="InterPro" id="IPR023173">
    <property type="entry name" value="NADPH_Cyt_P450_Rdtase_alpha"/>
</dbReference>
<evidence type="ECO:0000256" key="9">
    <source>
        <dbReference type="ARBA" id="ARBA00022857"/>
    </source>
</evidence>
<dbReference type="SUPFAM" id="SSF63380">
    <property type="entry name" value="Riboflavin synthase domain-like"/>
    <property type="match status" value="1"/>
</dbReference>
<evidence type="ECO:0000256" key="14">
    <source>
        <dbReference type="ARBA" id="ARBA00023098"/>
    </source>
</evidence>
<evidence type="ECO:0000256" key="1">
    <source>
        <dbReference type="ARBA" id="ARBA00001917"/>
    </source>
</evidence>
<dbReference type="Pfam" id="PF00175">
    <property type="entry name" value="NAD_binding_1"/>
    <property type="match status" value="1"/>
</dbReference>
<evidence type="ECO:0000256" key="15">
    <source>
        <dbReference type="ARBA" id="ARBA00023136"/>
    </source>
</evidence>
<dbReference type="Gene3D" id="1.20.990.10">
    <property type="entry name" value="NADPH-cytochrome p450 Reductase, Chain A, domain 3"/>
    <property type="match status" value="1"/>
</dbReference>